<dbReference type="Proteomes" id="UP000429523">
    <property type="component" value="Unassembled WGS sequence"/>
</dbReference>
<dbReference type="EMBL" id="QXGB01010925">
    <property type="protein sequence ID" value="KAE9152819.1"/>
    <property type="molecule type" value="Genomic_DNA"/>
</dbReference>
<evidence type="ECO:0000313" key="3">
    <source>
        <dbReference type="EMBL" id="KAE8951789.1"/>
    </source>
</evidence>
<evidence type="ECO:0000313" key="13">
    <source>
        <dbReference type="Proteomes" id="UP000486351"/>
    </source>
</evidence>
<proteinExistence type="predicted"/>
<comment type="caution">
    <text evidence="2">The sequence shown here is derived from an EMBL/GenBank/DDBJ whole genome shotgun (WGS) entry which is preliminary data.</text>
</comment>
<dbReference type="Proteomes" id="UP000460718">
    <property type="component" value="Unassembled WGS sequence"/>
</dbReference>
<evidence type="ECO:0000313" key="7">
    <source>
        <dbReference type="EMBL" id="KAE9260038.1"/>
    </source>
</evidence>
<evidence type="ECO:0000313" key="2">
    <source>
        <dbReference type="EMBL" id="KAE8916445.1"/>
    </source>
</evidence>
<dbReference type="EMBL" id="QXGF01010328">
    <property type="protein sequence ID" value="KAE8916445.1"/>
    <property type="molecule type" value="Genomic_DNA"/>
</dbReference>
<evidence type="ECO:0008006" key="14">
    <source>
        <dbReference type="Google" id="ProtNLM"/>
    </source>
</evidence>
<evidence type="ECO:0000256" key="1">
    <source>
        <dbReference type="SAM" id="SignalP"/>
    </source>
</evidence>
<gene>
    <name evidence="6" type="ORF">PF002_g33556</name>
    <name evidence="5" type="ORF">PF005_g33448</name>
    <name evidence="4" type="ORF">PF006_g33647</name>
    <name evidence="7" type="ORF">PF008_g33212</name>
    <name evidence="2" type="ORF">PF009_g33232</name>
    <name evidence="3" type="ORF">PF011_g32875</name>
</gene>
<organism evidence="2 8">
    <name type="scientific">Phytophthora fragariae</name>
    <dbReference type="NCBI Taxonomy" id="53985"/>
    <lineage>
        <taxon>Eukaryota</taxon>
        <taxon>Sar</taxon>
        <taxon>Stramenopiles</taxon>
        <taxon>Oomycota</taxon>
        <taxon>Peronosporomycetes</taxon>
        <taxon>Peronosporales</taxon>
        <taxon>Peronosporaceae</taxon>
        <taxon>Phytophthora</taxon>
    </lineage>
</organism>
<dbReference type="Proteomes" id="UP000486351">
    <property type="component" value="Unassembled WGS sequence"/>
</dbReference>
<feature type="signal peptide" evidence="1">
    <location>
        <begin position="1"/>
        <end position="18"/>
    </location>
</feature>
<feature type="chain" id="PRO_5036163434" description="Secreted protein" evidence="1">
    <location>
        <begin position="19"/>
        <end position="76"/>
    </location>
</feature>
<dbReference type="EMBL" id="QXGD01010821">
    <property type="protein sequence ID" value="KAE9156665.1"/>
    <property type="molecule type" value="Genomic_DNA"/>
</dbReference>
<dbReference type="Proteomes" id="UP000440732">
    <property type="component" value="Unassembled WGS sequence"/>
</dbReference>
<dbReference type="AlphaFoldDB" id="A0A6A3D619"/>
<dbReference type="EMBL" id="QXGA01013273">
    <property type="protein sequence ID" value="KAE9053147.1"/>
    <property type="molecule type" value="Genomic_DNA"/>
</dbReference>
<evidence type="ECO:0000313" key="10">
    <source>
        <dbReference type="Proteomes" id="UP000440367"/>
    </source>
</evidence>
<keyword evidence="9" id="KW-1185">Reference proteome</keyword>
<reference evidence="8 9" key="1">
    <citation type="submission" date="2018-08" db="EMBL/GenBank/DDBJ databases">
        <title>Genomic investigation of the strawberry pathogen Phytophthora fragariae indicates pathogenicity is determined by transcriptional variation in three key races.</title>
        <authorList>
            <person name="Adams T.M."/>
            <person name="Armitage A.D."/>
            <person name="Sobczyk M.K."/>
            <person name="Bates H.J."/>
            <person name="Dunwell J.M."/>
            <person name="Nellist C.F."/>
            <person name="Harrison R.J."/>
        </authorList>
    </citation>
    <scope>NUCLEOTIDE SEQUENCE [LARGE SCALE GENOMIC DNA]</scope>
    <source>
        <strain evidence="6 10">BC-1</strain>
        <strain evidence="5 9">NOV-27</strain>
        <strain evidence="4 11">NOV-5</strain>
        <strain evidence="7 13">NOV-77</strain>
        <strain evidence="2 8">NOV-9</strain>
        <strain evidence="3 12">SCRP245</strain>
    </source>
</reference>
<protein>
    <recommendedName>
        <fullName evidence="14">Secreted protein</fullName>
    </recommendedName>
</protein>
<dbReference type="EMBL" id="QXFW01011544">
    <property type="protein sequence ID" value="KAE8951789.1"/>
    <property type="molecule type" value="Genomic_DNA"/>
</dbReference>
<evidence type="ECO:0000313" key="11">
    <source>
        <dbReference type="Proteomes" id="UP000440732"/>
    </source>
</evidence>
<keyword evidence="1" id="KW-0732">Signal</keyword>
<evidence type="ECO:0000313" key="6">
    <source>
        <dbReference type="EMBL" id="KAE9156665.1"/>
    </source>
</evidence>
<evidence type="ECO:0000313" key="12">
    <source>
        <dbReference type="Proteomes" id="UP000460718"/>
    </source>
</evidence>
<evidence type="ECO:0000313" key="8">
    <source>
        <dbReference type="Proteomes" id="UP000429523"/>
    </source>
</evidence>
<evidence type="ECO:0000313" key="5">
    <source>
        <dbReference type="EMBL" id="KAE9152819.1"/>
    </source>
</evidence>
<dbReference type="EMBL" id="QXFY01011539">
    <property type="protein sequence ID" value="KAE9260038.1"/>
    <property type="molecule type" value="Genomic_DNA"/>
</dbReference>
<name>A0A6A3D619_9STRA</name>
<sequence length="76" mass="8553">MFLWSFVLLNAKAIVCIGKLPLLQLLLGRCPCDRWHGDPYQWAPCARCETTVCSSLKLLCCAPHCPPRLDHTPMLS</sequence>
<evidence type="ECO:0000313" key="4">
    <source>
        <dbReference type="EMBL" id="KAE9053147.1"/>
    </source>
</evidence>
<accession>A0A6A3D619</accession>
<dbReference type="Proteomes" id="UP000433483">
    <property type="component" value="Unassembled WGS sequence"/>
</dbReference>
<evidence type="ECO:0000313" key="9">
    <source>
        <dbReference type="Proteomes" id="UP000433483"/>
    </source>
</evidence>
<dbReference type="Proteomes" id="UP000440367">
    <property type="component" value="Unassembled WGS sequence"/>
</dbReference>